<evidence type="ECO:0000256" key="5">
    <source>
        <dbReference type="ARBA" id="ARBA00023014"/>
    </source>
</evidence>
<dbReference type="EMBL" id="JAYGHX010000006">
    <property type="protein sequence ID" value="MEA5391758.1"/>
    <property type="molecule type" value="Genomic_DNA"/>
</dbReference>
<dbReference type="PROSITE" id="PS51379">
    <property type="entry name" value="4FE4S_FER_2"/>
    <property type="match status" value="2"/>
</dbReference>
<accession>A0ABU5RVE5</accession>
<protein>
    <submittedName>
        <fullName evidence="7">LdpA C-terminal domain-containing domain</fullName>
    </submittedName>
</protein>
<dbReference type="PANTHER" id="PTHR24960:SF79">
    <property type="entry name" value="PHOTOSYSTEM I IRON-SULFUR CENTER"/>
    <property type="match status" value="1"/>
</dbReference>
<keyword evidence="5" id="KW-0411">Iron-sulfur</keyword>
<feature type="domain" description="4Fe-4S ferredoxin-type" evidence="6">
    <location>
        <begin position="97"/>
        <end position="123"/>
    </location>
</feature>
<evidence type="ECO:0000259" key="6">
    <source>
        <dbReference type="PROSITE" id="PS51379"/>
    </source>
</evidence>
<dbReference type="InterPro" id="IPR057431">
    <property type="entry name" value="LdpA_Fe-S-bd"/>
</dbReference>
<evidence type="ECO:0000313" key="7">
    <source>
        <dbReference type="EMBL" id="MEA5391758.1"/>
    </source>
</evidence>
<evidence type="ECO:0000256" key="1">
    <source>
        <dbReference type="ARBA" id="ARBA00001966"/>
    </source>
</evidence>
<reference evidence="7 8" key="1">
    <citation type="submission" date="2023-12" db="EMBL/GenBank/DDBJ databases">
        <title>Baltic Sea Cyanobacteria.</title>
        <authorList>
            <person name="Delbaje E."/>
            <person name="Fewer D.P."/>
            <person name="Shishido T.K."/>
        </authorList>
    </citation>
    <scope>NUCLEOTIDE SEQUENCE [LARGE SCALE GENOMIC DNA]</scope>
    <source>
        <strain evidence="7 8">UHCC 0139</strain>
    </source>
</reference>
<dbReference type="PROSITE" id="PS00198">
    <property type="entry name" value="4FE4S_FER_1"/>
    <property type="match status" value="1"/>
</dbReference>
<sequence>MGAVLRGPAPLLRQDPEQALAAGRWVKLIGGASNQDLAAIEDLAGIHALAGVHCIDVAADPAVVAAARRGMAWAEARGATRPWLMVSLSDGLDPHFRKAWFDPGRCPPACPRPCERVCPALAIGGTGVVEERCYGCGRCLPACPLGLIEERNQVLEAAGVGGLLAQLAPDAVELHTRPGRLEAFGDRVAQLAASGVPLQRVAVSAALEGGATVEELSAELWARFRLLRGAGFRPLWQLDGRPMSGDVGAGTAHAAVGLLERLGPLAPPGPLQLAGGTNAHTLAVLARSPSAGPRAAGVAFGGVARRQLQPLLREAQAEGRRLLDLPLLWPRALAIAEALVAPWLARGACGPRGLAGPWPG</sequence>
<keyword evidence="3" id="KW-0479">Metal-binding</keyword>
<dbReference type="Pfam" id="PF12617">
    <property type="entry name" value="LdpA_C"/>
    <property type="match status" value="1"/>
</dbReference>
<comment type="cofactor">
    <cofactor evidence="1">
        <name>[4Fe-4S] cluster</name>
        <dbReference type="ChEBI" id="CHEBI:49883"/>
    </cofactor>
</comment>
<dbReference type="InterPro" id="IPR017900">
    <property type="entry name" value="4Fe4S_Fe_S_CS"/>
</dbReference>
<name>A0ABU5RVE5_9CYAN</name>
<gene>
    <name evidence="7" type="ORF">VB738_10870</name>
</gene>
<keyword evidence="8" id="KW-1185">Reference proteome</keyword>
<keyword evidence="4" id="KW-0408">Iron</keyword>
<feature type="domain" description="4Fe-4S ferredoxin-type" evidence="6">
    <location>
        <begin position="124"/>
        <end position="153"/>
    </location>
</feature>
<proteinExistence type="predicted"/>
<comment type="caution">
    <text evidence="7">The sequence shown here is derived from an EMBL/GenBank/DDBJ whole genome shotgun (WGS) entry which is preliminary data.</text>
</comment>
<dbReference type="InterPro" id="IPR050157">
    <property type="entry name" value="PSI_iron-sulfur_center"/>
</dbReference>
<organism evidence="7 8">
    <name type="scientific">Cyanobium gracile UHCC 0139</name>
    <dbReference type="NCBI Taxonomy" id="3110308"/>
    <lineage>
        <taxon>Bacteria</taxon>
        <taxon>Bacillati</taxon>
        <taxon>Cyanobacteriota</taxon>
        <taxon>Cyanophyceae</taxon>
        <taxon>Synechococcales</taxon>
        <taxon>Prochlorococcaceae</taxon>
        <taxon>Cyanobium</taxon>
    </lineage>
</organism>
<dbReference type="InterPro" id="IPR021039">
    <property type="entry name" value="Fe-S-bd_prot_LdpA_C"/>
</dbReference>
<dbReference type="PANTHER" id="PTHR24960">
    <property type="entry name" value="PHOTOSYSTEM I IRON-SULFUR CENTER-RELATED"/>
    <property type="match status" value="1"/>
</dbReference>
<evidence type="ECO:0000256" key="2">
    <source>
        <dbReference type="ARBA" id="ARBA00022485"/>
    </source>
</evidence>
<evidence type="ECO:0000256" key="3">
    <source>
        <dbReference type="ARBA" id="ARBA00022723"/>
    </source>
</evidence>
<dbReference type="Proteomes" id="UP001304461">
    <property type="component" value="Unassembled WGS sequence"/>
</dbReference>
<dbReference type="RefSeq" id="WP_323305748.1">
    <property type="nucleotide sequence ID" value="NZ_JAYGHX010000006.1"/>
</dbReference>
<dbReference type="Pfam" id="PF25160">
    <property type="entry name" value="LdpA_Fe-S-bd"/>
    <property type="match status" value="1"/>
</dbReference>
<evidence type="ECO:0000256" key="4">
    <source>
        <dbReference type="ARBA" id="ARBA00023004"/>
    </source>
</evidence>
<dbReference type="Gene3D" id="3.30.70.20">
    <property type="match status" value="1"/>
</dbReference>
<keyword evidence="2" id="KW-0004">4Fe-4S</keyword>
<dbReference type="InterPro" id="IPR017896">
    <property type="entry name" value="4Fe4S_Fe-S-bd"/>
</dbReference>
<dbReference type="SUPFAM" id="SSF54862">
    <property type="entry name" value="4Fe-4S ferredoxins"/>
    <property type="match status" value="1"/>
</dbReference>
<evidence type="ECO:0000313" key="8">
    <source>
        <dbReference type="Proteomes" id="UP001304461"/>
    </source>
</evidence>